<feature type="compositionally biased region" description="Polar residues" evidence="1">
    <location>
        <begin position="407"/>
        <end position="425"/>
    </location>
</feature>
<dbReference type="PANTHER" id="PTHR24074">
    <property type="entry name" value="CO-CHAPERONE PROTEIN DJLA"/>
    <property type="match status" value="1"/>
</dbReference>
<dbReference type="InterPro" id="IPR001623">
    <property type="entry name" value="DnaJ_domain"/>
</dbReference>
<evidence type="ECO:0000313" key="3">
    <source>
        <dbReference type="EMBL" id="EPS25538.1"/>
    </source>
</evidence>
<dbReference type="Pfam" id="PF00226">
    <property type="entry name" value="DnaJ"/>
    <property type="match status" value="1"/>
</dbReference>
<dbReference type="PRINTS" id="PR00625">
    <property type="entry name" value="JDOMAIN"/>
</dbReference>
<proteinExistence type="predicted"/>
<accession>S8AIG4</accession>
<dbReference type="OrthoDB" id="10265645at2759"/>
<feature type="region of interest" description="Disordered" evidence="1">
    <location>
        <begin position="684"/>
        <end position="717"/>
    </location>
</feature>
<feature type="region of interest" description="Disordered" evidence="1">
    <location>
        <begin position="83"/>
        <end position="489"/>
    </location>
</feature>
<protein>
    <recommendedName>
        <fullName evidence="2">J domain-containing protein</fullName>
    </recommendedName>
</protein>
<dbReference type="InterPro" id="IPR050817">
    <property type="entry name" value="DjlA_DnaK_co-chaperone"/>
</dbReference>
<dbReference type="Gene3D" id="1.10.287.110">
    <property type="entry name" value="DnaJ domain"/>
    <property type="match status" value="1"/>
</dbReference>
<feature type="region of interest" description="Disordered" evidence="1">
    <location>
        <begin position="591"/>
        <end position="633"/>
    </location>
</feature>
<dbReference type="EMBL" id="KB644408">
    <property type="protein sequence ID" value="EPS25538.1"/>
    <property type="molecule type" value="Genomic_DNA"/>
</dbReference>
<dbReference type="AlphaFoldDB" id="S8AIG4"/>
<feature type="compositionally biased region" description="Low complexity" evidence="1">
    <location>
        <begin position="349"/>
        <end position="362"/>
    </location>
</feature>
<dbReference type="InterPro" id="IPR018253">
    <property type="entry name" value="DnaJ_domain_CS"/>
</dbReference>
<dbReference type="InterPro" id="IPR036869">
    <property type="entry name" value="J_dom_sf"/>
</dbReference>
<dbReference type="FunFam" id="1.10.287.110:FF:000096">
    <property type="entry name" value="DnaJ domain protein"/>
    <property type="match status" value="1"/>
</dbReference>
<evidence type="ECO:0000256" key="1">
    <source>
        <dbReference type="SAM" id="MobiDB-lite"/>
    </source>
</evidence>
<feature type="region of interest" description="Disordered" evidence="1">
    <location>
        <begin position="507"/>
        <end position="578"/>
    </location>
</feature>
<sequence>MVKVDVRRDYYADLGLQPNAEAEDIKKQFRKLALKFHPDRNQGHEQEVIAKFQAIQAAHEVLSDSQQRLKYDTERLRAGYGKLYGPAKTAARKPQPHYSPSYASAAPPKTQGPKASSSNRPQGPASGPSAGANRYATHARAGPQEWQKPQDQSQTRADAFKGFHNMRGQNWRGFDPTSGAAPRQQNTPFGHQKAKSAYEYFKESAQAKNTSQNTANSPRKRNGYAPGTAAGDEPMAASTNAYKNTRNERPSSMYFDSAPPPTAKKSTRPVSPTWQPESARAPSPPLAQEFERTSRSYASVGGEKTYFASPGLGRSSTMRTPPTSHRTSNMRTDPSGSGRQQNGRHRSASPRSRSYSFSSTSSDPDDDSTEEEVRRPNGFKPMAVPKSRLRPGQTAKIFESIWRPAGASSSQSTDQAHQTSSSTQGRRAPTFIDLTADSDDSKGHNSDSAAFAKGNSASQQPPHVDQSSTARRERMNSAASAHRDAGSLHKKFSAEDWREHLREVDFLGAKLKEPNVNGRDRPLNPNSRPRASTRGSPVQSAAAAGFGGNTPTPSAGAGGFGSQSQQNPTPFAQAKFSADKWSRDLHNISWTAAEKSGQSDNASPSRSPQRATRTATKVRSTPKPAQVASDAEEAAHTVNLDALGQKNSPILVDDEPMDLDEELTPPATGIPPNGVQNSAFHDLPRHHAPAAPQGTAEKPPHHAAPETISPQTNSRSPLFNLGNFGNTAPFTSTNSSGIENLGDVSATLPFESKAKAQRTTTEDIRPRALQLPNPPKRPKVPQLVPAALGSQKLVLPRDQWNYYVSAMGTYLHEWNLFNRRMLLHFNTRQDAIETGLAPGWISAVGDTTRLKIDHADDDSRSRPNRPGVDSDPLEADEFLVPGSGKGGFSAYLRGVEEDIAVRKHWEVACELHRECIVELGRLREWIRNGGKVV</sequence>
<feature type="compositionally biased region" description="Polar residues" evidence="1">
    <location>
        <begin position="524"/>
        <end position="539"/>
    </location>
</feature>
<evidence type="ECO:0000259" key="2">
    <source>
        <dbReference type="PROSITE" id="PS50076"/>
    </source>
</evidence>
<feature type="compositionally biased region" description="Polar residues" evidence="1">
    <location>
        <begin position="314"/>
        <end position="341"/>
    </location>
</feature>
<feature type="domain" description="J" evidence="2">
    <location>
        <begin position="9"/>
        <end position="75"/>
    </location>
</feature>
<feature type="compositionally biased region" description="Basic and acidic residues" evidence="1">
    <location>
        <begin position="470"/>
        <end position="489"/>
    </location>
</feature>
<feature type="compositionally biased region" description="Polar residues" evidence="1">
    <location>
        <begin position="708"/>
        <end position="717"/>
    </location>
</feature>
<keyword evidence="4" id="KW-1185">Reference proteome</keyword>
<gene>
    <name evidence="3" type="ORF">PDE_00472</name>
</gene>
<feature type="compositionally biased region" description="Polar residues" evidence="1">
    <location>
        <begin position="596"/>
        <end position="619"/>
    </location>
</feature>
<feature type="compositionally biased region" description="Polar residues" evidence="1">
    <location>
        <begin position="206"/>
        <end position="217"/>
    </location>
</feature>
<dbReference type="CDD" id="cd06257">
    <property type="entry name" value="DnaJ"/>
    <property type="match status" value="1"/>
</dbReference>
<dbReference type="STRING" id="933388.S8AIG4"/>
<organism evidence="3 4">
    <name type="scientific">Penicillium oxalicum (strain 114-2 / CGMCC 5302)</name>
    <name type="common">Penicillium decumbens</name>
    <dbReference type="NCBI Taxonomy" id="933388"/>
    <lineage>
        <taxon>Eukaryota</taxon>
        <taxon>Fungi</taxon>
        <taxon>Dikarya</taxon>
        <taxon>Ascomycota</taxon>
        <taxon>Pezizomycotina</taxon>
        <taxon>Eurotiomycetes</taxon>
        <taxon>Eurotiomycetidae</taxon>
        <taxon>Eurotiales</taxon>
        <taxon>Aspergillaceae</taxon>
        <taxon>Penicillium</taxon>
    </lineage>
</organism>
<dbReference type="eggNOG" id="KOG0714">
    <property type="taxonomic scope" value="Eukaryota"/>
</dbReference>
<dbReference type="SMART" id="SM00271">
    <property type="entry name" value="DnaJ"/>
    <property type="match status" value="1"/>
</dbReference>
<evidence type="ECO:0000313" key="4">
    <source>
        <dbReference type="Proteomes" id="UP000019376"/>
    </source>
</evidence>
<feature type="compositionally biased region" description="Polar residues" evidence="1">
    <location>
        <begin position="147"/>
        <end position="156"/>
    </location>
</feature>
<dbReference type="SUPFAM" id="SSF46565">
    <property type="entry name" value="Chaperone J-domain"/>
    <property type="match status" value="1"/>
</dbReference>
<dbReference type="PROSITE" id="PS00636">
    <property type="entry name" value="DNAJ_1"/>
    <property type="match status" value="1"/>
</dbReference>
<dbReference type="PhylomeDB" id="S8AIG4"/>
<feature type="region of interest" description="Disordered" evidence="1">
    <location>
        <begin position="853"/>
        <end position="881"/>
    </location>
</feature>
<dbReference type="HOGENOM" id="CLU_006836_1_0_1"/>
<name>S8AIG4_PENO1</name>
<feature type="compositionally biased region" description="Polar residues" evidence="1">
    <location>
        <begin position="455"/>
        <end position="469"/>
    </location>
</feature>
<dbReference type="PROSITE" id="PS50076">
    <property type="entry name" value="DNAJ_2"/>
    <property type="match status" value="1"/>
</dbReference>
<dbReference type="Proteomes" id="UP000019376">
    <property type="component" value="Unassembled WGS sequence"/>
</dbReference>
<feature type="compositionally biased region" description="Basic and acidic residues" evidence="1">
    <location>
        <begin position="507"/>
        <end position="522"/>
    </location>
</feature>
<reference evidence="3 4" key="1">
    <citation type="journal article" date="2013" name="PLoS ONE">
        <title>Genomic and secretomic analyses reveal unique features of the lignocellulolytic enzyme system of Penicillium decumbens.</title>
        <authorList>
            <person name="Liu G."/>
            <person name="Zhang L."/>
            <person name="Wei X."/>
            <person name="Zou G."/>
            <person name="Qin Y."/>
            <person name="Ma L."/>
            <person name="Li J."/>
            <person name="Zheng H."/>
            <person name="Wang S."/>
            <person name="Wang C."/>
            <person name="Xun L."/>
            <person name="Zhao G.-P."/>
            <person name="Zhou Z."/>
            <person name="Qu Y."/>
        </authorList>
    </citation>
    <scope>NUCLEOTIDE SEQUENCE [LARGE SCALE GENOMIC DNA]</scope>
    <source>
        <strain evidence="4">114-2 / CGMCC 5302</strain>
    </source>
</reference>